<dbReference type="InterPro" id="IPR013830">
    <property type="entry name" value="SGNH_hydro"/>
</dbReference>
<dbReference type="Proteomes" id="UP000464954">
    <property type="component" value="Chromosome"/>
</dbReference>
<evidence type="ECO:0000256" key="1">
    <source>
        <dbReference type="SAM" id="SignalP"/>
    </source>
</evidence>
<dbReference type="AlphaFoldDB" id="A0A6P1M3B3"/>
<sequence>MITRMGTKVCAVALLILSSASVVRGVLIASDNFDYMLGTVIASGGTLGNAGESGFLNEWKFSAHSGEVVENLNFPGVESSGNALKIIRNNSGSLFRGMRAPLTGAYYVGMIFVRNDIDNGGGENWRLELRHSAGYAGIEASSVKYQIGSSSTELAEVKAAGATASSYGTKAYGIGSPVYVLAKVEMSDSGPDTVSMKWYDVFDEFPAKESGIVWDAVSSGEFAPGAGWKLILPSHIDEMIIDEFRVGTEFADVISGGKPGESSSDLSEQQVDSGRCLIAAAEAGRWLKGDAPQFEAGQRVCFLGDSITHYGHWWTYVWSYYISRFPECPLVFVNAGIAGDTAGDGLKRWPAVLQAARPNLVCVMFGMNDMDRSAYRGEGAPGVQEKSLHQYEASMDSLLACIKGQGLPTIAVTSSPYDGRMRAPGVSNGIERGNEGLARAVTIVERAADRYGASVIDLHTPMTAIQDALQKKDPARTIIGRDRVHPESEGSWIMAWNFLAAQHVPAEVAAFVLDYKAGKIKETVNCQSSAVKVDHDGIIISYKPEVLPLPVFDGYRAADTVVPLTDTLNREVIQVQNLPVGNYRLILNGKEVGTCSDKVLHEGLNISTLPSNPNQKIASEMMKLLMEYVALCRAKQEITYMNLQRLIPVGMDVDDVSAARDYFTNVYKPHHGGDRKRVEAYLKWRGREEQLQREADSMLASVYASARPVPVEIIICAE</sequence>
<dbReference type="PANTHER" id="PTHR30383:SF5">
    <property type="entry name" value="SGNH HYDROLASE-TYPE ESTERASE DOMAIN-CONTAINING PROTEIN"/>
    <property type="match status" value="1"/>
</dbReference>
<dbReference type="EMBL" id="CP047593">
    <property type="protein sequence ID" value="QHI69100.1"/>
    <property type="molecule type" value="Genomic_DNA"/>
</dbReference>
<dbReference type="PANTHER" id="PTHR30383">
    <property type="entry name" value="THIOESTERASE 1/PROTEASE 1/LYSOPHOSPHOLIPASE L1"/>
    <property type="match status" value="1"/>
</dbReference>
<reference evidence="3 4" key="1">
    <citation type="submission" date="2020-01" db="EMBL/GenBank/DDBJ databases">
        <title>Ponticoccus aerotolerans gen. nov., sp. nov., an anaerobic bacterium and proposal of Ponticoccusceae fam. nov., Ponticoccusles ord. nov. and Ponticoccuse classis nov. in the phylum Kiritimatiellaeota.</title>
        <authorList>
            <person name="Zhou L.Y."/>
            <person name="Du Z.J."/>
        </authorList>
    </citation>
    <scope>NUCLEOTIDE SEQUENCE [LARGE SCALE GENOMIC DNA]</scope>
    <source>
        <strain evidence="3 4">S-5007</strain>
    </source>
</reference>
<dbReference type="InterPro" id="IPR051532">
    <property type="entry name" value="Ester_Hydrolysis_Enzymes"/>
</dbReference>
<gene>
    <name evidence="3" type="ORF">GT409_06450</name>
</gene>
<feature type="domain" description="SGNH hydrolase-type esterase" evidence="2">
    <location>
        <begin position="302"/>
        <end position="491"/>
    </location>
</feature>
<accession>A0A6P1M3B3</accession>
<dbReference type="InterPro" id="IPR036514">
    <property type="entry name" value="SGNH_hydro_sf"/>
</dbReference>
<keyword evidence="1" id="KW-0732">Signal</keyword>
<protein>
    <recommendedName>
        <fullName evidence="2">SGNH hydrolase-type esterase domain-containing protein</fullName>
    </recommendedName>
</protein>
<feature type="signal peptide" evidence="1">
    <location>
        <begin position="1"/>
        <end position="24"/>
    </location>
</feature>
<dbReference type="KEGG" id="taer:GT409_06450"/>
<dbReference type="Gene3D" id="3.40.50.1110">
    <property type="entry name" value="SGNH hydrolase"/>
    <property type="match status" value="1"/>
</dbReference>
<organism evidence="3 4">
    <name type="scientific">Tichowtungia aerotolerans</name>
    <dbReference type="NCBI Taxonomy" id="2697043"/>
    <lineage>
        <taxon>Bacteria</taxon>
        <taxon>Pseudomonadati</taxon>
        <taxon>Kiritimatiellota</taxon>
        <taxon>Tichowtungiia</taxon>
        <taxon>Tichowtungiales</taxon>
        <taxon>Tichowtungiaceae</taxon>
        <taxon>Tichowtungia</taxon>
    </lineage>
</organism>
<evidence type="ECO:0000313" key="4">
    <source>
        <dbReference type="Proteomes" id="UP000464954"/>
    </source>
</evidence>
<dbReference type="Pfam" id="PF13472">
    <property type="entry name" value="Lipase_GDSL_2"/>
    <property type="match status" value="1"/>
</dbReference>
<dbReference type="RefSeq" id="WP_160628096.1">
    <property type="nucleotide sequence ID" value="NZ_CP047593.1"/>
</dbReference>
<feature type="chain" id="PRO_5027116902" description="SGNH hydrolase-type esterase domain-containing protein" evidence="1">
    <location>
        <begin position="25"/>
        <end position="718"/>
    </location>
</feature>
<keyword evidence="4" id="KW-1185">Reference proteome</keyword>
<proteinExistence type="predicted"/>
<dbReference type="CDD" id="cd01834">
    <property type="entry name" value="SGNH_hydrolase_like_2"/>
    <property type="match status" value="1"/>
</dbReference>
<evidence type="ECO:0000259" key="2">
    <source>
        <dbReference type="Pfam" id="PF13472"/>
    </source>
</evidence>
<dbReference type="GO" id="GO:0004622">
    <property type="term" value="F:phosphatidylcholine lysophospholipase activity"/>
    <property type="evidence" value="ECO:0007669"/>
    <property type="project" value="TreeGrafter"/>
</dbReference>
<evidence type="ECO:0000313" key="3">
    <source>
        <dbReference type="EMBL" id="QHI69100.1"/>
    </source>
</evidence>
<name>A0A6P1M3B3_9BACT</name>
<dbReference type="SUPFAM" id="SSF52266">
    <property type="entry name" value="SGNH hydrolase"/>
    <property type="match status" value="1"/>
</dbReference>